<accession>A2E3E3</accession>
<dbReference type="STRING" id="5722.A2E3E3"/>
<dbReference type="SUPFAM" id="SSF55315">
    <property type="entry name" value="L30e-like"/>
    <property type="match status" value="1"/>
</dbReference>
<dbReference type="FunCoup" id="A2E3E3">
    <property type="interactions" value="737"/>
</dbReference>
<feature type="domain" description="Ribosomal protein eL8/eL30/eS12/Gadd45" evidence="5">
    <location>
        <begin position="111"/>
        <end position="198"/>
    </location>
</feature>
<dbReference type="VEuPathDB" id="TrichDB:TVAGG3_0969770"/>
<keyword evidence="3 4" id="KW-0687">Ribonucleoprotein</keyword>
<name>A2E3E3_TRIV3</name>
<evidence type="ECO:0000256" key="3">
    <source>
        <dbReference type="ARBA" id="ARBA00023274"/>
    </source>
</evidence>
<dbReference type="SMR" id="A2E3E3"/>
<gene>
    <name evidence="6" type="ORF">TVAG_221870</name>
</gene>
<dbReference type="Proteomes" id="UP000001542">
    <property type="component" value="Unassembled WGS sequence"/>
</dbReference>
<sequence length="244" mass="27532">MAPKATCSAPEKVIEDKDIIRQEHLFAQEEVASHVDTTAEVHFPQYVRIQRQRRILMKRLKVPPPVNHFSHTLDKNIAVQLFKFLEHYRPETKAEKNQRHKEEADKTKKDLKVAATCSKKALVQGIKNVTAAVESKKAQLVIIAHDVDPIELVIWLPALCRNLEIPYCIVKSKSRLGQIVGMNTCSAVALTEVKPEDRAAFTKIVDAVNSGFLAHYKEEMHKWGGGELSEKTIAKLIAQGKLKE</sequence>
<reference evidence="6" key="1">
    <citation type="submission" date="2006-10" db="EMBL/GenBank/DDBJ databases">
        <authorList>
            <person name="Amadeo P."/>
            <person name="Zhao Q."/>
            <person name="Wortman J."/>
            <person name="Fraser-Liggett C."/>
            <person name="Carlton J."/>
        </authorList>
    </citation>
    <scope>NUCLEOTIDE SEQUENCE</scope>
    <source>
        <strain evidence="6">G3</strain>
    </source>
</reference>
<keyword evidence="7" id="KW-1185">Reference proteome</keyword>
<evidence type="ECO:0000256" key="2">
    <source>
        <dbReference type="ARBA" id="ARBA00022980"/>
    </source>
</evidence>
<dbReference type="InterPro" id="IPR050257">
    <property type="entry name" value="eL8/uL1-like"/>
</dbReference>
<evidence type="ECO:0000256" key="1">
    <source>
        <dbReference type="ARBA" id="ARBA00007337"/>
    </source>
</evidence>
<dbReference type="OrthoDB" id="29563at2759"/>
<keyword evidence="2 4" id="KW-0689">Ribosomal protein</keyword>
<dbReference type="InterPro" id="IPR004038">
    <property type="entry name" value="Ribosomal_eL8/eL30/eS12/Gad45"/>
</dbReference>
<dbReference type="InParanoid" id="A2E3E3"/>
<reference evidence="6" key="2">
    <citation type="journal article" date="2007" name="Science">
        <title>Draft genome sequence of the sexually transmitted pathogen Trichomonas vaginalis.</title>
        <authorList>
            <person name="Carlton J.M."/>
            <person name="Hirt R.P."/>
            <person name="Silva J.C."/>
            <person name="Delcher A.L."/>
            <person name="Schatz M."/>
            <person name="Zhao Q."/>
            <person name="Wortman J.R."/>
            <person name="Bidwell S.L."/>
            <person name="Alsmark U.C.M."/>
            <person name="Besteiro S."/>
            <person name="Sicheritz-Ponten T."/>
            <person name="Noel C.J."/>
            <person name="Dacks J.B."/>
            <person name="Foster P.G."/>
            <person name="Simillion C."/>
            <person name="Van de Peer Y."/>
            <person name="Miranda-Saavedra D."/>
            <person name="Barton G.J."/>
            <person name="Westrop G.D."/>
            <person name="Mueller S."/>
            <person name="Dessi D."/>
            <person name="Fiori P.L."/>
            <person name="Ren Q."/>
            <person name="Paulsen I."/>
            <person name="Zhang H."/>
            <person name="Bastida-Corcuera F.D."/>
            <person name="Simoes-Barbosa A."/>
            <person name="Brown M.T."/>
            <person name="Hayes R.D."/>
            <person name="Mukherjee M."/>
            <person name="Okumura C.Y."/>
            <person name="Schneider R."/>
            <person name="Smith A.J."/>
            <person name="Vanacova S."/>
            <person name="Villalvazo M."/>
            <person name="Haas B.J."/>
            <person name="Pertea M."/>
            <person name="Feldblyum T.V."/>
            <person name="Utterback T.R."/>
            <person name="Shu C.L."/>
            <person name="Osoegawa K."/>
            <person name="de Jong P.J."/>
            <person name="Hrdy I."/>
            <person name="Horvathova L."/>
            <person name="Zubacova Z."/>
            <person name="Dolezal P."/>
            <person name="Malik S.B."/>
            <person name="Logsdon J.M. Jr."/>
            <person name="Henze K."/>
            <person name="Gupta A."/>
            <person name="Wang C.C."/>
            <person name="Dunne R.L."/>
            <person name="Upcroft J.A."/>
            <person name="Upcroft P."/>
            <person name="White O."/>
            <person name="Salzberg S.L."/>
            <person name="Tang P."/>
            <person name="Chiu C.-H."/>
            <person name="Lee Y.-S."/>
            <person name="Embley T.M."/>
            <person name="Coombs G.H."/>
            <person name="Mottram J.C."/>
            <person name="Tachezy J."/>
            <person name="Fraser-Liggett C.M."/>
            <person name="Johnson P.J."/>
        </authorList>
    </citation>
    <scope>NUCLEOTIDE SEQUENCE [LARGE SCALE GENOMIC DNA]</scope>
    <source>
        <strain evidence="6">G3</strain>
    </source>
</reference>
<evidence type="ECO:0000313" key="7">
    <source>
        <dbReference type="Proteomes" id="UP000001542"/>
    </source>
</evidence>
<dbReference type="InterPro" id="IPR004037">
    <property type="entry name" value="Ribosomal_eL8-like_CS"/>
</dbReference>
<dbReference type="InterPro" id="IPR018492">
    <property type="entry name" value="Ribosomal_eL8/Nhp2"/>
</dbReference>
<dbReference type="PANTHER" id="PTHR23105">
    <property type="entry name" value="RIBOSOMAL PROTEIN L7AE FAMILY MEMBER"/>
    <property type="match status" value="1"/>
</dbReference>
<dbReference type="PRINTS" id="PR00881">
    <property type="entry name" value="L7ARS6FAMILY"/>
</dbReference>
<proteinExistence type="inferred from homology"/>
<dbReference type="PROSITE" id="PS01082">
    <property type="entry name" value="RIBOSOMAL_L7AE"/>
    <property type="match status" value="1"/>
</dbReference>
<dbReference type="GO" id="GO:0000470">
    <property type="term" value="P:maturation of LSU-rRNA"/>
    <property type="evidence" value="ECO:0000318"/>
    <property type="project" value="GO_Central"/>
</dbReference>
<dbReference type="GO" id="GO:0003723">
    <property type="term" value="F:RNA binding"/>
    <property type="evidence" value="ECO:0000318"/>
    <property type="project" value="GO_Central"/>
</dbReference>
<evidence type="ECO:0000259" key="5">
    <source>
        <dbReference type="Pfam" id="PF01248"/>
    </source>
</evidence>
<dbReference type="InterPro" id="IPR001921">
    <property type="entry name" value="Ribosomal_eL8_euk"/>
</dbReference>
<dbReference type="KEGG" id="tva:4770802"/>
<protein>
    <recommendedName>
        <fullName evidence="4">60S ribosomal protein L7a</fullName>
    </recommendedName>
</protein>
<dbReference type="eggNOG" id="KOG3166">
    <property type="taxonomic scope" value="Eukaryota"/>
</dbReference>
<dbReference type="InterPro" id="IPR029064">
    <property type="entry name" value="Ribosomal_eL30-like_sf"/>
</dbReference>
<dbReference type="PRINTS" id="PR00882">
    <property type="entry name" value="RIBOSOMALL7A"/>
</dbReference>
<comment type="similarity">
    <text evidence="1 4">Belongs to the eukaryotic ribosomal protein eL8 family.</text>
</comment>
<comment type="function">
    <text evidence="4">Component of the ribosome.</text>
</comment>
<dbReference type="AlphaFoldDB" id="A2E3E3"/>
<dbReference type="EMBL" id="DS113295">
    <property type="protein sequence ID" value="EAY12834.1"/>
    <property type="molecule type" value="Genomic_DNA"/>
</dbReference>
<dbReference type="VEuPathDB" id="TrichDB:TVAG_221870"/>
<dbReference type="Pfam" id="PF01248">
    <property type="entry name" value="Ribosomal_L7Ae"/>
    <property type="match status" value="1"/>
</dbReference>
<evidence type="ECO:0000313" key="6">
    <source>
        <dbReference type="EMBL" id="EAY12834.1"/>
    </source>
</evidence>
<evidence type="ECO:0000256" key="4">
    <source>
        <dbReference type="RuleBase" id="RU367042"/>
    </source>
</evidence>
<dbReference type="Gene3D" id="3.30.1330.30">
    <property type="match status" value="1"/>
</dbReference>
<dbReference type="GO" id="GO:0022625">
    <property type="term" value="C:cytosolic large ribosomal subunit"/>
    <property type="evidence" value="ECO:0000318"/>
    <property type="project" value="GO_Central"/>
</dbReference>
<organism evidence="6 7">
    <name type="scientific">Trichomonas vaginalis (strain ATCC PRA-98 / G3)</name>
    <dbReference type="NCBI Taxonomy" id="412133"/>
    <lineage>
        <taxon>Eukaryota</taxon>
        <taxon>Metamonada</taxon>
        <taxon>Parabasalia</taxon>
        <taxon>Trichomonadida</taxon>
        <taxon>Trichomonadidae</taxon>
        <taxon>Trichomonas</taxon>
    </lineage>
</organism>
<dbReference type="RefSeq" id="XP_001325057.1">
    <property type="nucleotide sequence ID" value="XM_001325022.1"/>
</dbReference>